<protein>
    <submittedName>
        <fullName evidence="1">Uncharacterized protein</fullName>
    </submittedName>
</protein>
<organism evidence="1 2">
    <name type="scientific">Pyropia yezoensis</name>
    <name type="common">Susabi-nori</name>
    <name type="synonym">Porphyra yezoensis</name>
    <dbReference type="NCBI Taxonomy" id="2788"/>
    <lineage>
        <taxon>Eukaryota</taxon>
        <taxon>Rhodophyta</taxon>
        <taxon>Bangiophyceae</taxon>
        <taxon>Bangiales</taxon>
        <taxon>Bangiaceae</taxon>
        <taxon>Pyropia</taxon>
    </lineage>
</organism>
<keyword evidence="2" id="KW-1185">Reference proteome</keyword>
<dbReference type="EMBL" id="CM020619">
    <property type="protein sequence ID" value="KAK1866222.1"/>
    <property type="molecule type" value="Genomic_DNA"/>
</dbReference>
<sequence>MAPPPAATPAADAPPPPADRLAAARTAYASTADTVRSLRSSSACDAAELSAAEARLRALRVELSAAQGEADMADGTAAAAAAASEATFSRAGVASLLRRRFFYSPAFDIYGGVSGLYDYGPPACAVKNNVVALWRQHFVLEEGMLELEGTCLTPEPVLKTSGHVDKFTDLLVEDAVTGAPYRADHLLEEHLVAAMEGGKLTAERAEAAASLRARLDELDEDAMAAALTEWEVKAPETDNALTTPYAFNLMFKTQIGPKAGVVGYLRPETAQGIFVNFKRLLDYNGGRMPFAAAQIGLSFRNEISPRAGVLRVREFLQAEIEHFVHPQHKEHPKFAGVAGRVVNLFPREQQLTTRVAVPMSVGDAVAAGTIANETLGYFIARTDMFAEKMGLNLEHVRFRQHLEHEMAHYASDCWDLEVNTSYRWIECAGIADRACFDLTSHSVAAKTELTVREVFDTPQTDELWVAAPNKGALGKAFKRDAQKIMASLAAADQDTLAAYAATHAAGNPVTVAVDGGLASGDPSAVVDPAMLAFKRVTQTIHGRNYYPSVVEPSFGIGRLLYCLWEHAYFVRPAGDGGAAAEGSETNAPPAAVLRLPAEVAPVKVILLPLMRQAVFNDRLHEAADAFREAGLSARLDDSGQSIGRRYARADEVGTPFGVTVDHKTVEDGSITVRDRDTTAQVRCPSIAAAVEVVRRCCAGLGTWADVSAEYPGVVAAADADAPAA</sequence>
<comment type="caution">
    <text evidence="1">The sequence shown here is derived from an EMBL/GenBank/DDBJ whole genome shotgun (WGS) entry which is preliminary data.</text>
</comment>
<evidence type="ECO:0000313" key="1">
    <source>
        <dbReference type="EMBL" id="KAK1866222.1"/>
    </source>
</evidence>
<evidence type="ECO:0000313" key="2">
    <source>
        <dbReference type="Proteomes" id="UP000798662"/>
    </source>
</evidence>
<name>A0ACC3C7R7_PYRYE</name>
<proteinExistence type="predicted"/>
<gene>
    <name evidence="1" type="ORF">I4F81_008742</name>
</gene>
<accession>A0ACC3C7R7</accession>
<dbReference type="Proteomes" id="UP000798662">
    <property type="component" value="Chromosome 2"/>
</dbReference>
<reference evidence="1" key="1">
    <citation type="submission" date="2019-11" db="EMBL/GenBank/DDBJ databases">
        <title>Nori genome reveals adaptations in red seaweeds to the harsh intertidal environment.</title>
        <authorList>
            <person name="Wang D."/>
            <person name="Mao Y."/>
        </authorList>
    </citation>
    <scope>NUCLEOTIDE SEQUENCE</scope>
    <source>
        <tissue evidence="1">Gametophyte</tissue>
    </source>
</reference>